<dbReference type="Pfam" id="PF01554">
    <property type="entry name" value="MatE"/>
    <property type="match status" value="2"/>
</dbReference>
<comment type="caution">
    <text evidence="14">The sequence shown here is derived from an EMBL/GenBank/DDBJ whole genome shotgun (WGS) entry which is preliminary data.</text>
</comment>
<organism evidence="14 15">
    <name type="scientific">Alkalihalobacterium chitinilyticum</name>
    <dbReference type="NCBI Taxonomy" id="2980103"/>
    <lineage>
        <taxon>Bacteria</taxon>
        <taxon>Bacillati</taxon>
        <taxon>Bacillota</taxon>
        <taxon>Bacilli</taxon>
        <taxon>Bacillales</taxon>
        <taxon>Bacillaceae</taxon>
        <taxon>Alkalihalobacterium</taxon>
    </lineage>
</organism>
<keyword evidence="6" id="KW-0050">Antiport</keyword>
<keyword evidence="15" id="KW-1185">Reference proteome</keyword>
<evidence type="ECO:0000256" key="8">
    <source>
        <dbReference type="ARBA" id="ARBA00022692"/>
    </source>
</evidence>
<dbReference type="PIRSF" id="PIRSF006603">
    <property type="entry name" value="DinF"/>
    <property type="match status" value="1"/>
</dbReference>
<feature type="transmembrane region" description="Helical" evidence="13">
    <location>
        <begin position="418"/>
        <end position="437"/>
    </location>
</feature>
<gene>
    <name evidence="14" type="ORF">N7Z68_18065</name>
</gene>
<dbReference type="EMBL" id="JAOTPO010000014">
    <property type="protein sequence ID" value="MDE5415268.1"/>
    <property type="molecule type" value="Genomic_DNA"/>
</dbReference>
<evidence type="ECO:0000256" key="2">
    <source>
        <dbReference type="ARBA" id="ARBA00004651"/>
    </source>
</evidence>
<evidence type="ECO:0000313" key="15">
    <source>
        <dbReference type="Proteomes" id="UP001148125"/>
    </source>
</evidence>
<comment type="similarity">
    <text evidence="3">Belongs to the multi antimicrobial extrusion (MATE) (TC 2.A.66.1) family.</text>
</comment>
<feature type="transmembrane region" description="Helical" evidence="13">
    <location>
        <begin position="133"/>
        <end position="150"/>
    </location>
</feature>
<name>A0ABT5VII7_9BACI</name>
<feature type="transmembrane region" description="Helical" evidence="13">
    <location>
        <begin position="286"/>
        <end position="307"/>
    </location>
</feature>
<feature type="transmembrane region" description="Helical" evidence="13">
    <location>
        <begin position="360"/>
        <end position="377"/>
    </location>
</feature>
<feature type="transmembrane region" description="Helical" evidence="13">
    <location>
        <begin position="319"/>
        <end position="340"/>
    </location>
</feature>
<dbReference type="RefSeq" id="WP_275119873.1">
    <property type="nucleotide sequence ID" value="NZ_JAOTPO010000014.1"/>
</dbReference>
<keyword evidence="9 13" id="KW-1133">Transmembrane helix</keyword>
<dbReference type="InterPro" id="IPR048279">
    <property type="entry name" value="MdtK-like"/>
</dbReference>
<feature type="transmembrane region" description="Helical" evidence="13">
    <location>
        <begin position="87"/>
        <end position="113"/>
    </location>
</feature>
<comment type="subcellular location">
    <subcellularLocation>
        <location evidence="2">Cell membrane</location>
        <topology evidence="2">Multi-pass membrane protein</topology>
    </subcellularLocation>
</comment>
<dbReference type="NCBIfam" id="TIGR00797">
    <property type="entry name" value="matE"/>
    <property type="match status" value="1"/>
</dbReference>
<accession>A0ABT5VII7</accession>
<keyword evidence="5" id="KW-0813">Transport</keyword>
<evidence type="ECO:0000256" key="3">
    <source>
        <dbReference type="ARBA" id="ARBA00010199"/>
    </source>
</evidence>
<keyword evidence="8 13" id="KW-0812">Transmembrane</keyword>
<evidence type="ECO:0000256" key="4">
    <source>
        <dbReference type="ARBA" id="ARBA00020268"/>
    </source>
</evidence>
<evidence type="ECO:0000256" key="10">
    <source>
        <dbReference type="ARBA" id="ARBA00023065"/>
    </source>
</evidence>
<dbReference type="Proteomes" id="UP001148125">
    <property type="component" value="Unassembled WGS sequence"/>
</dbReference>
<evidence type="ECO:0000256" key="9">
    <source>
        <dbReference type="ARBA" id="ARBA00022989"/>
    </source>
</evidence>
<dbReference type="InterPro" id="IPR002528">
    <property type="entry name" value="MATE_fam"/>
</dbReference>
<reference evidence="14" key="1">
    <citation type="submission" date="2024-05" db="EMBL/GenBank/DDBJ databases">
        <title>Alkalihalobacillus sp. strain MEB203 novel alkaliphilic bacterium from Lonar Lake, India.</title>
        <authorList>
            <person name="Joshi A."/>
            <person name="Thite S."/>
            <person name="Mengade P."/>
        </authorList>
    </citation>
    <scope>NUCLEOTIDE SEQUENCE</scope>
    <source>
        <strain evidence="14">MEB 203</strain>
    </source>
</reference>
<evidence type="ECO:0000256" key="5">
    <source>
        <dbReference type="ARBA" id="ARBA00022448"/>
    </source>
</evidence>
<feature type="transmembrane region" description="Helical" evidence="13">
    <location>
        <begin position="389"/>
        <end position="412"/>
    </location>
</feature>
<dbReference type="CDD" id="cd13131">
    <property type="entry name" value="MATE_NorM_like"/>
    <property type="match status" value="1"/>
</dbReference>
<comment type="function">
    <text evidence="1">Multidrug efflux pump.</text>
</comment>
<feature type="transmembrane region" description="Helical" evidence="13">
    <location>
        <begin position="241"/>
        <end position="266"/>
    </location>
</feature>
<keyword evidence="10" id="KW-0406">Ion transport</keyword>
<proteinExistence type="inferred from homology"/>
<evidence type="ECO:0000256" key="7">
    <source>
        <dbReference type="ARBA" id="ARBA00022475"/>
    </source>
</evidence>
<protein>
    <recommendedName>
        <fullName evidence="4">Probable multidrug resistance protein NorM</fullName>
    </recommendedName>
    <alternativeName>
        <fullName evidence="12">Multidrug-efflux transporter</fullName>
    </alternativeName>
</protein>
<feature type="transmembrane region" description="Helical" evidence="13">
    <location>
        <begin position="162"/>
        <end position="182"/>
    </location>
</feature>
<dbReference type="PANTHER" id="PTHR43298">
    <property type="entry name" value="MULTIDRUG RESISTANCE PROTEIN NORM-RELATED"/>
    <property type="match status" value="1"/>
</dbReference>
<evidence type="ECO:0000313" key="14">
    <source>
        <dbReference type="EMBL" id="MDE5415268.1"/>
    </source>
</evidence>
<evidence type="ECO:0000256" key="12">
    <source>
        <dbReference type="ARBA" id="ARBA00031636"/>
    </source>
</evidence>
<evidence type="ECO:0000256" key="1">
    <source>
        <dbReference type="ARBA" id="ARBA00003408"/>
    </source>
</evidence>
<dbReference type="PANTHER" id="PTHR43298:SF2">
    <property type="entry name" value="FMN_FAD EXPORTER YEEO-RELATED"/>
    <property type="match status" value="1"/>
</dbReference>
<dbReference type="InterPro" id="IPR050222">
    <property type="entry name" value="MATE_MdtK"/>
</dbReference>
<evidence type="ECO:0000256" key="6">
    <source>
        <dbReference type="ARBA" id="ARBA00022449"/>
    </source>
</evidence>
<sequence>MKQTNTWQEKLRLLMYILIPILITQLGLYGMNFFDTVMSGQAGADDLAGVAIGSSIWLPVFTGLVGILMALTPILAQDIGAEKYDKVPFSVIQATYLSIAIVIVIIVAGVIALNPILNAMSLTDEVRRIAKHYLIGLSFGILPLFLYTVVRCFFDSLGQTRVTMIITLLALPINVFFNYILIFGHFGFPRLGGVGAGYASSITYWFILGISLLFVIKVRPFSEYNIFKTFFRVSFSAWKELLLLGLPIGFTIFFETSIFAAVTLLMSQFNTETIAAHQAAINFASLLYMIPMSVAFALTIAVGYEVGAKRLQDAKQYSYLGIGFAVLFSLVASLILYVTRGPVAGLYSNDPTVLLLIKQFLLYAIFFQISDALATPIQGALRGYKDVNIPFVMALVSFWIIGLPTGYIIANFTPLGPYGYWVGLITGLGCCAAALLYRLVVVQRKFAVIVSS</sequence>
<feature type="transmembrane region" description="Helical" evidence="13">
    <location>
        <begin position="202"/>
        <end position="220"/>
    </location>
</feature>
<keyword evidence="11 13" id="KW-0472">Membrane</keyword>
<keyword evidence="7" id="KW-1003">Cell membrane</keyword>
<feature type="transmembrane region" description="Helical" evidence="13">
    <location>
        <begin position="12"/>
        <end position="31"/>
    </location>
</feature>
<feature type="transmembrane region" description="Helical" evidence="13">
    <location>
        <begin position="51"/>
        <end position="75"/>
    </location>
</feature>
<evidence type="ECO:0000256" key="11">
    <source>
        <dbReference type="ARBA" id="ARBA00023136"/>
    </source>
</evidence>
<evidence type="ECO:0000256" key="13">
    <source>
        <dbReference type="SAM" id="Phobius"/>
    </source>
</evidence>